<name>A0ABS4UK09_9ACTN</name>
<proteinExistence type="predicted"/>
<accession>A0ABS4UK09</accession>
<evidence type="ECO:0000313" key="2">
    <source>
        <dbReference type="Proteomes" id="UP000755585"/>
    </source>
</evidence>
<comment type="caution">
    <text evidence="1">The sequence shown here is derived from an EMBL/GenBank/DDBJ whole genome shotgun (WGS) entry which is preliminary data.</text>
</comment>
<dbReference type="RefSeq" id="WP_209694704.1">
    <property type="nucleotide sequence ID" value="NZ_BAAAVU010000002.1"/>
</dbReference>
<protein>
    <submittedName>
        <fullName evidence="1">Aldouronate transport system substrate-binding protein</fullName>
    </submittedName>
</protein>
<dbReference type="EMBL" id="JAGINT010000001">
    <property type="protein sequence ID" value="MBP2351864.1"/>
    <property type="molecule type" value="Genomic_DNA"/>
</dbReference>
<dbReference type="Proteomes" id="UP000755585">
    <property type="component" value="Unassembled WGS sequence"/>
</dbReference>
<dbReference type="Gene3D" id="3.40.190.10">
    <property type="entry name" value="Periplasmic binding protein-like II"/>
    <property type="match status" value="2"/>
</dbReference>
<sequence>MTPGAATEGVFYPENYVGPRATVKQPFAGADAPTFKVVVPNDVTTVGDWNKNKFSAWLKARTGLNVEYLTVSIDGGDMTKVNAMIGSGDLPDAFLNIPFTADQVSLYGSQGVFVALDDYLARTIELKQAMSDYPDLATLSKSADGHTYVFPALNDCRQCRAIGGRAWVNRTFLDAVGLKSPSTTAEFRTLLQAFKTKNPNGKGDAIPFVAGANSAIDVFFMNAFLYNPGKPWLRLDNGKVDFVAAKDEWREGLRYLRSLNSDGTLTQDTFTMTDQALQKLGDNPGHALIGVARSHFWGSFMTVDPKPDARWRDYVPISALAGPANVRNFAWNHYQPYSAGVLSQLVITKNCSKPELLVMWADYQLELEAIMRSAWGDKGRDWTWSPKGAKDLAGTQATWKQFVGGSEASVRAGTGWNQHGVLYRSSGFRLGEEADPKNPPFAAVLDEATVKAYQPYAVKKDWQLPPLVFEQSAAARNADILASMTNEVQKALAEFSLGKRNIDSDSDWASYTEALKKMGVDELVGNYQKAYDSRPR</sequence>
<evidence type="ECO:0000313" key="1">
    <source>
        <dbReference type="EMBL" id="MBP2351864.1"/>
    </source>
</evidence>
<gene>
    <name evidence="1" type="ORF">JOF29_002947</name>
</gene>
<dbReference type="SUPFAM" id="SSF53850">
    <property type="entry name" value="Periplasmic binding protein-like II"/>
    <property type="match status" value="1"/>
</dbReference>
<reference evidence="1 2" key="1">
    <citation type="submission" date="2021-03" db="EMBL/GenBank/DDBJ databases">
        <title>Sequencing the genomes of 1000 actinobacteria strains.</title>
        <authorList>
            <person name="Klenk H.-P."/>
        </authorList>
    </citation>
    <scope>NUCLEOTIDE SEQUENCE [LARGE SCALE GENOMIC DNA]</scope>
    <source>
        <strain evidence="1 2">DSM 18824</strain>
    </source>
</reference>
<organism evidence="1 2">
    <name type="scientific">Kribbella aluminosa</name>
    <dbReference type="NCBI Taxonomy" id="416017"/>
    <lineage>
        <taxon>Bacteria</taxon>
        <taxon>Bacillati</taxon>
        <taxon>Actinomycetota</taxon>
        <taxon>Actinomycetes</taxon>
        <taxon>Propionibacteriales</taxon>
        <taxon>Kribbellaceae</taxon>
        <taxon>Kribbella</taxon>
    </lineage>
</organism>
<keyword evidence="2" id="KW-1185">Reference proteome</keyword>